<protein>
    <submittedName>
        <fullName evidence="2">Uncharacterized protein</fullName>
    </submittedName>
</protein>
<feature type="transmembrane region" description="Helical" evidence="1">
    <location>
        <begin position="97"/>
        <end position="117"/>
    </location>
</feature>
<evidence type="ECO:0000313" key="2">
    <source>
        <dbReference type="EMBL" id="PFX19643.1"/>
    </source>
</evidence>
<evidence type="ECO:0000313" key="3">
    <source>
        <dbReference type="Proteomes" id="UP000225706"/>
    </source>
</evidence>
<dbReference type="AlphaFoldDB" id="A0A2B4RS77"/>
<keyword evidence="1" id="KW-0812">Transmembrane</keyword>
<keyword evidence="1" id="KW-1133">Transmembrane helix</keyword>
<keyword evidence="1" id="KW-0472">Membrane</keyword>
<dbReference type="EMBL" id="LSMT01000350">
    <property type="protein sequence ID" value="PFX19643.1"/>
    <property type="molecule type" value="Genomic_DNA"/>
</dbReference>
<evidence type="ECO:0000256" key="1">
    <source>
        <dbReference type="SAM" id="Phobius"/>
    </source>
</evidence>
<keyword evidence="3" id="KW-1185">Reference proteome</keyword>
<reference evidence="3" key="1">
    <citation type="journal article" date="2017" name="bioRxiv">
        <title>Comparative analysis of the genomes of Stylophora pistillata and Acropora digitifera provides evidence for extensive differences between species of corals.</title>
        <authorList>
            <person name="Voolstra C.R."/>
            <person name="Li Y."/>
            <person name="Liew Y.J."/>
            <person name="Baumgarten S."/>
            <person name="Zoccola D."/>
            <person name="Flot J.-F."/>
            <person name="Tambutte S."/>
            <person name="Allemand D."/>
            <person name="Aranda M."/>
        </authorList>
    </citation>
    <scope>NUCLEOTIDE SEQUENCE [LARGE SCALE GENOMIC DNA]</scope>
</reference>
<dbReference type="OrthoDB" id="5989930at2759"/>
<dbReference type="Proteomes" id="UP000225706">
    <property type="component" value="Unassembled WGS sequence"/>
</dbReference>
<feature type="transmembrane region" description="Helical" evidence="1">
    <location>
        <begin position="7"/>
        <end position="28"/>
    </location>
</feature>
<comment type="caution">
    <text evidence="2">The sequence shown here is derived from an EMBL/GenBank/DDBJ whole genome shotgun (WGS) entry which is preliminary data.</text>
</comment>
<organism evidence="2 3">
    <name type="scientific">Stylophora pistillata</name>
    <name type="common">Smooth cauliflower coral</name>
    <dbReference type="NCBI Taxonomy" id="50429"/>
    <lineage>
        <taxon>Eukaryota</taxon>
        <taxon>Metazoa</taxon>
        <taxon>Cnidaria</taxon>
        <taxon>Anthozoa</taxon>
        <taxon>Hexacorallia</taxon>
        <taxon>Scleractinia</taxon>
        <taxon>Astrocoeniina</taxon>
        <taxon>Pocilloporidae</taxon>
        <taxon>Stylophora</taxon>
    </lineage>
</organism>
<feature type="transmembrane region" description="Helical" evidence="1">
    <location>
        <begin position="156"/>
        <end position="178"/>
    </location>
</feature>
<name>A0A2B4RS77_STYPI</name>
<proteinExistence type="predicted"/>
<sequence>MALNRRDLKVISVIQLIIFLVFFILGLVDGLHVRFAFSSMTFTSIWLAILVSVERWYHGHNFEHHAETFLNPGKLAAYCDAIFNMICLLPGSWQMNFLQSVCVTCAAISAITMYHYLYAWSQLVAVSQSSLTSNTLDPYFLTTDKEAKYTPKQKSMVTVSFLTIMFSIIEIILAVATIRTSDVGDKGSQEPQGDGVFLDDYSPVPFSSLLVIDHLHPEARQQIFVLHNLVLKAIISPDKSYYEYHQMGNGQVQIQMQPFPQQAMVTIPITGANHRSGGIQQPQCM</sequence>
<feature type="transmembrane region" description="Helical" evidence="1">
    <location>
        <begin position="34"/>
        <end position="53"/>
    </location>
</feature>
<accession>A0A2B4RS77</accession>
<gene>
    <name evidence="2" type="ORF">AWC38_SpisGene15924</name>
</gene>